<dbReference type="Proteomes" id="UP000029228">
    <property type="component" value="Unassembled WGS sequence"/>
</dbReference>
<sequence>MTEQIDSVESQVIDPLNQFNQLRNRLLEASNLVALYNPDTSRRDESVRQNETTAVNSSELINELETLAIWLSALDIASWLPTLEQVKLDTLSTTLANFVPLMEAQLASKDISAQASIGAQLSAVLYSQSADTIGNNLNKLQATEGIRERDIQFLQFHFNSADKLIRQILLLTTADEVWVVKSGLDRHNRMLEKKIDFIAKKNPTFSLEAASILEPLFTAINSADGVLTLHLNNLEQQNVTVEQQALLMQANSSLKSQLNEVEAQLVLMTQNKIDSSRQSATTATQVTLGLLAMALVIAIGASSLLTLRIRSAMSKLITSLTRIANGRLTNEDIPVSKDEFGQLSSATNQVQSHLLNIVSQLQSGSESLLSASHTIATRTEHTAQVTKKQNLNIEAMSVSLEQMNLAIQEVASAATSTQDAIGRAKLNGDECAGVTNNSINSILSLAEQLGQCDKKMDSLLERSQSVESVLQVIQNIAEQTNLLALNAAIESARAGEHGRGFSVVANEIRQLAEKTQNSTLTIQSILGDLNAEIADIATEVRECVSHSQQNADDATLVGNSYSKVLEDINIVNGMSIQVSASAEEQSIVARQLVESMNELKDESVQISDMCQKTEAQCQELENVVQINTHIIQRFDVRAETDIKPI</sequence>
<reference evidence="9 10" key="1">
    <citation type="submission" date="2014-09" db="EMBL/GenBank/DDBJ databases">
        <title>Vibrio maritimus JCM 19235. (C45) whole genome shotgun sequence.</title>
        <authorList>
            <person name="Sawabe T."/>
            <person name="Meirelles P."/>
            <person name="Nakanishi M."/>
            <person name="Sayaka M."/>
            <person name="Hattori M."/>
            <person name="Ohkuma M."/>
        </authorList>
    </citation>
    <scope>NUCLEOTIDE SEQUENCE [LARGE SCALE GENOMIC DNA]</scope>
    <source>
        <strain evidence="10">JCM19235</strain>
    </source>
</reference>
<dbReference type="SMART" id="SM00283">
    <property type="entry name" value="MA"/>
    <property type="match status" value="1"/>
</dbReference>
<organism evidence="9 10">
    <name type="scientific">Vibrio maritimus</name>
    <dbReference type="NCBI Taxonomy" id="990268"/>
    <lineage>
        <taxon>Bacteria</taxon>
        <taxon>Pseudomonadati</taxon>
        <taxon>Pseudomonadota</taxon>
        <taxon>Gammaproteobacteria</taxon>
        <taxon>Vibrionales</taxon>
        <taxon>Vibrionaceae</taxon>
        <taxon>Vibrio</taxon>
    </lineage>
</organism>
<dbReference type="PROSITE" id="PS50111">
    <property type="entry name" value="CHEMOTAXIS_TRANSDUC_2"/>
    <property type="match status" value="1"/>
</dbReference>
<dbReference type="EMBL" id="BBMR01000003">
    <property type="protein sequence ID" value="GAL18901.1"/>
    <property type="molecule type" value="Genomic_DNA"/>
</dbReference>
<feature type="domain" description="HAMP" evidence="8">
    <location>
        <begin position="307"/>
        <end position="359"/>
    </location>
</feature>
<keyword evidence="10" id="KW-1185">Reference proteome</keyword>
<dbReference type="GO" id="GO:0004888">
    <property type="term" value="F:transmembrane signaling receptor activity"/>
    <property type="evidence" value="ECO:0007669"/>
    <property type="project" value="InterPro"/>
</dbReference>
<dbReference type="PANTHER" id="PTHR32089:SF120">
    <property type="entry name" value="METHYL-ACCEPTING CHEMOTAXIS PROTEIN TLPQ"/>
    <property type="match status" value="1"/>
</dbReference>
<evidence type="ECO:0000256" key="4">
    <source>
        <dbReference type="PROSITE-ProRule" id="PRU00284"/>
    </source>
</evidence>
<evidence type="ECO:0000256" key="5">
    <source>
        <dbReference type="SAM" id="Coils"/>
    </source>
</evidence>
<keyword evidence="6" id="KW-1133">Transmembrane helix</keyword>
<evidence type="ECO:0000259" key="8">
    <source>
        <dbReference type="PROSITE" id="PS50885"/>
    </source>
</evidence>
<evidence type="ECO:0000313" key="9">
    <source>
        <dbReference type="EMBL" id="GAL18901.1"/>
    </source>
</evidence>
<evidence type="ECO:0000313" key="10">
    <source>
        <dbReference type="Proteomes" id="UP000029228"/>
    </source>
</evidence>
<dbReference type="AlphaFoldDB" id="A0A090RUD3"/>
<comment type="subcellular location">
    <subcellularLocation>
        <location evidence="1">Membrane</location>
    </subcellularLocation>
</comment>
<keyword evidence="2 4" id="KW-0807">Transducer</keyword>
<feature type="coiled-coil region" evidence="5">
    <location>
        <begin position="231"/>
        <end position="271"/>
    </location>
</feature>
<comment type="caution">
    <text evidence="9">The sequence shown here is derived from an EMBL/GenBank/DDBJ whole genome shotgun (WGS) entry which is preliminary data.</text>
</comment>
<evidence type="ECO:0000256" key="2">
    <source>
        <dbReference type="ARBA" id="ARBA00023224"/>
    </source>
</evidence>
<dbReference type="InterPro" id="IPR003660">
    <property type="entry name" value="HAMP_dom"/>
</dbReference>
<dbReference type="PANTHER" id="PTHR32089">
    <property type="entry name" value="METHYL-ACCEPTING CHEMOTAXIS PROTEIN MCPB"/>
    <property type="match status" value="1"/>
</dbReference>
<accession>A0A090RUD3</accession>
<protein>
    <submittedName>
        <fullName evidence="9">Methyl-accepting chemotaxis protein</fullName>
    </submittedName>
</protein>
<keyword evidence="6" id="KW-0472">Membrane</keyword>
<dbReference type="GO" id="GO:0007165">
    <property type="term" value="P:signal transduction"/>
    <property type="evidence" value="ECO:0007669"/>
    <property type="project" value="UniProtKB-KW"/>
</dbReference>
<proteinExistence type="inferred from homology"/>
<keyword evidence="6" id="KW-0812">Transmembrane</keyword>
<dbReference type="Pfam" id="PF00015">
    <property type="entry name" value="MCPsignal"/>
    <property type="match status" value="1"/>
</dbReference>
<evidence type="ECO:0000256" key="6">
    <source>
        <dbReference type="SAM" id="Phobius"/>
    </source>
</evidence>
<name>A0A090RUD3_9VIBR</name>
<dbReference type="SUPFAM" id="SSF58104">
    <property type="entry name" value="Methyl-accepting chemotaxis protein (MCP) signaling domain"/>
    <property type="match status" value="1"/>
</dbReference>
<comment type="similarity">
    <text evidence="3">Belongs to the methyl-accepting chemotaxis (MCP) protein family.</text>
</comment>
<feature type="domain" description="Methyl-accepting transducer" evidence="7">
    <location>
        <begin position="364"/>
        <end position="600"/>
    </location>
</feature>
<evidence type="ECO:0000259" key="7">
    <source>
        <dbReference type="PROSITE" id="PS50111"/>
    </source>
</evidence>
<gene>
    <name evidence="9" type="ORF">JCM19235_2324</name>
</gene>
<dbReference type="FunFam" id="1.10.287.950:FF:000001">
    <property type="entry name" value="Methyl-accepting chemotaxis sensory transducer"/>
    <property type="match status" value="1"/>
</dbReference>
<dbReference type="InterPro" id="IPR004089">
    <property type="entry name" value="MCPsignal_dom"/>
</dbReference>
<dbReference type="PROSITE" id="PS50885">
    <property type="entry name" value="HAMP"/>
    <property type="match status" value="1"/>
</dbReference>
<feature type="transmembrane region" description="Helical" evidence="6">
    <location>
        <begin position="286"/>
        <end position="307"/>
    </location>
</feature>
<evidence type="ECO:0000256" key="3">
    <source>
        <dbReference type="ARBA" id="ARBA00029447"/>
    </source>
</evidence>
<dbReference type="InterPro" id="IPR004090">
    <property type="entry name" value="Chemotax_Me-accpt_rcpt"/>
</dbReference>
<reference evidence="9 10" key="2">
    <citation type="submission" date="2014-09" db="EMBL/GenBank/DDBJ databases">
        <authorList>
            <consortium name="NBRP consortium"/>
            <person name="Sawabe T."/>
            <person name="Meirelles P."/>
            <person name="Nakanishi M."/>
            <person name="Sayaka M."/>
            <person name="Hattori M."/>
            <person name="Ohkuma M."/>
        </authorList>
    </citation>
    <scope>NUCLEOTIDE SEQUENCE [LARGE SCALE GENOMIC DNA]</scope>
    <source>
        <strain evidence="10">JCM19235</strain>
    </source>
</reference>
<dbReference type="PRINTS" id="PR00260">
    <property type="entry name" value="CHEMTRNSDUCR"/>
</dbReference>
<keyword evidence="5" id="KW-0175">Coiled coil</keyword>
<dbReference type="Gene3D" id="1.10.287.950">
    <property type="entry name" value="Methyl-accepting chemotaxis protein"/>
    <property type="match status" value="1"/>
</dbReference>
<dbReference type="STRING" id="990268.JCM19235_2324"/>
<dbReference type="CDD" id="cd06225">
    <property type="entry name" value="HAMP"/>
    <property type="match status" value="1"/>
</dbReference>
<evidence type="ECO:0000256" key="1">
    <source>
        <dbReference type="ARBA" id="ARBA00004370"/>
    </source>
</evidence>
<dbReference type="GO" id="GO:0016020">
    <property type="term" value="C:membrane"/>
    <property type="evidence" value="ECO:0007669"/>
    <property type="project" value="UniProtKB-SubCell"/>
</dbReference>
<dbReference type="GO" id="GO:0006935">
    <property type="term" value="P:chemotaxis"/>
    <property type="evidence" value="ECO:0007669"/>
    <property type="project" value="InterPro"/>
</dbReference>
<feature type="coiled-coil region" evidence="5">
    <location>
        <begin position="582"/>
        <end position="616"/>
    </location>
</feature>